<organism evidence="2 3">
    <name type="scientific">Peltaster fructicola</name>
    <dbReference type="NCBI Taxonomy" id="286661"/>
    <lineage>
        <taxon>Eukaryota</taxon>
        <taxon>Fungi</taxon>
        <taxon>Dikarya</taxon>
        <taxon>Ascomycota</taxon>
        <taxon>Pezizomycotina</taxon>
        <taxon>Dothideomycetes</taxon>
        <taxon>Dothideomycetes incertae sedis</taxon>
        <taxon>Peltaster</taxon>
    </lineage>
</organism>
<evidence type="ECO:0000313" key="3">
    <source>
        <dbReference type="Proteomes" id="UP000503462"/>
    </source>
</evidence>
<evidence type="ECO:0000256" key="1">
    <source>
        <dbReference type="SAM" id="MobiDB-lite"/>
    </source>
</evidence>
<reference evidence="2 3" key="1">
    <citation type="journal article" date="2016" name="Sci. Rep.">
        <title>Peltaster fructicola genome reveals evolution from an invasive phytopathogen to an ectophytic parasite.</title>
        <authorList>
            <person name="Xu C."/>
            <person name="Chen H."/>
            <person name="Gleason M.L."/>
            <person name="Xu J.R."/>
            <person name="Liu H."/>
            <person name="Zhang R."/>
            <person name="Sun G."/>
        </authorList>
    </citation>
    <scope>NUCLEOTIDE SEQUENCE [LARGE SCALE GENOMIC DNA]</scope>
    <source>
        <strain evidence="2 3">LNHT1506</strain>
    </source>
</reference>
<gene>
    <name evidence="2" type="ORF">AMS68_005184</name>
</gene>
<protein>
    <submittedName>
        <fullName evidence="2">Uncharacterized protein</fullName>
    </submittedName>
</protein>
<accession>A0A6H0XY13</accession>
<dbReference type="OrthoDB" id="5403747at2759"/>
<dbReference type="AlphaFoldDB" id="A0A6H0XY13"/>
<dbReference type="EMBL" id="CP051141">
    <property type="protein sequence ID" value="QIW99666.1"/>
    <property type="molecule type" value="Genomic_DNA"/>
</dbReference>
<dbReference type="Proteomes" id="UP000503462">
    <property type="component" value="Chromosome 3"/>
</dbReference>
<name>A0A6H0XY13_9PEZI</name>
<sequence>MTDKTIPQLSQRDITFISVAFQCMEGTPAINYDKFAKLTGLKGAKSARDSFHPLLKKLKAMGSVADDADGEVGITEGTTPVKPAKKTPTRKRKATTTDEGSPKTKKAAKGKKKGKASPVEDAEAEGVATDDSPTKSEVQDEADGTTPDDAVKADGENGDASEE</sequence>
<keyword evidence="3" id="KW-1185">Reference proteome</keyword>
<feature type="compositionally biased region" description="Basic residues" evidence="1">
    <location>
        <begin position="83"/>
        <end position="94"/>
    </location>
</feature>
<feature type="region of interest" description="Disordered" evidence="1">
    <location>
        <begin position="65"/>
        <end position="163"/>
    </location>
</feature>
<proteinExistence type="predicted"/>
<evidence type="ECO:0000313" key="2">
    <source>
        <dbReference type="EMBL" id="QIW99666.1"/>
    </source>
</evidence>
<feature type="compositionally biased region" description="Basic residues" evidence="1">
    <location>
        <begin position="103"/>
        <end position="115"/>
    </location>
</feature>